<name>A0AA35ZYK3_LACSI</name>
<accession>A0AA35ZYK3</accession>
<reference evidence="1" key="1">
    <citation type="submission" date="2023-04" db="EMBL/GenBank/DDBJ databases">
        <authorList>
            <person name="Vijverberg K."/>
            <person name="Xiong W."/>
            <person name="Schranz E."/>
        </authorList>
    </citation>
    <scope>NUCLEOTIDE SEQUENCE</scope>
</reference>
<gene>
    <name evidence="1" type="ORF">LSALG_LOCUS38853</name>
</gene>
<dbReference type="AlphaFoldDB" id="A0AA35ZYK3"/>
<organism evidence="1 2">
    <name type="scientific">Lactuca saligna</name>
    <name type="common">Willowleaf lettuce</name>
    <dbReference type="NCBI Taxonomy" id="75948"/>
    <lineage>
        <taxon>Eukaryota</taxon>
        <taxon>Viridiplantae</taxon>
        <taxon>Streptophyta</taxon>
        <taxon>Embryophyta</taxon>
        <taxon>Tracheophyta</taxon>
        <taxon>Spermatophyta</taxon>
        <taxon>Magnoliopsida</taxon>
        <taxon>eudicotyledons</taxon>
        <taxon>Gunneridae</taxon>
        <taxon>Pentapetalae</taxon>
        <taxon>asterids</taxon>
        <taxon>campanulids</taxon>
        <taxon>Asterales</taxon>
        <taxon>Asteraceae</taxon>
        <taxon>Cichorioideae</taxon>
        <taxon>Cichorieae</taxon>
        <taxon>Lactucinae</taxon>
        <taxon>Lactuca</taxon>
    </lineage>
</organism>
<sequence length="168" mass="19824">MMGNPSPNIIVPTSKGYITTAPSAYQRIIGPQISGERIQQLLCRTTRSQMLMGRQHDTLWRRIYWGWSKNTEKIFQTIKMMQGYGRKPNLGEKERRRVISMEYEHQIYIFWFLGHHLPDPPNRTVHNNRFIGYVHKFLSWNNNNTNERTNANGYEDDKYVCKSTPCSP</sequence>
<dbReference type="EMBL" id="OX465084">
    <property type="protein sequence ID" value="CAI9300197.1"/>
    <property type="molecule type" value="Genomic_DNA"/>
</dbReference>
<protein>
    <submittedName>
        <fullName evidence="1">Uncharacterized protein</fullName>
    </submittedName>
</protein>
<evidence type="ECO:0000313" key="1">
    <source>
        <dbReference type="EMBL" id="CAI9300197.1"/>
    </source>
</evidence>
<dbReference type="Proteomes" id="UP001177003">
    <property type="component" value="Chromosome 8"/>
</dbReference>
<keyword evidence="2" id="KW-1185">Reference proteome</keyword>
<evidence type="ECO:0000313" key="2">
    <source>
        <dbReference type="Proteomes" id="UP001177003"/>
    </source>
</evidence>
<proteinExistence type="predicted"/>